<protein>
    <submittedName>
        <fullName evidence="1">Uncharacterized protein</fullName>
    </submittedName>
</protein>
<evidence type="ECO:0000313" key="2">
    <source>
        <dbReference type="Proteomes" id="UP000807504"/>
    </source>
</evidence>
<name>A0A8T0ES58_ARGBR</name>
<accession>A0A8T0ES58</accession>
<reference evidence="1" key="2">
    <citation type="submission" date="2020-06" db="EMBL/GenBank/DDBJ databases">
        <authorList>
            <person name="Sheffer M."/>
        </authorList>
    </citation>
    <scope>NUCLEOTIDE SEQUENCE</scope>
</reference>
<dbReference type="EMBL" id="JABXBU010002072">
    <property type="protein sequence ID" value="KAF8776849.1"/>
    <property type="molecule type" value="Genomic_DNA"/>
</dbReference>
<keyword evidence="2" id="KW-1185">Reference proteome</keyword>
<proteinExistence type="predicted"/>
<reference evidence="1" key="1">
    <citation type="journal article" date="2020" name="bioRxiv">
        <title>Chromosome-level reference genome of the European wasp spider Argiope bruennichi: a resource for studies on range expansion and evolutionary adaptation.</title>
        <authorList>
            <person name="Sheffer M.M."/>
            <person name="Hoppe A."/>
            <person name="Krehenwinkel H."/>
            <person name="Uhl G."/>
            <person name="Kuss A.W."/>
            <person name="Jensen L."/>
            <person name="Jensen C."/>
            <person name="Gillespie R.G."/>
            <person name="Hoff K.J."/>
            <person name="Prost S."/>
        </authorList>
    </citation>
    <scope>NUCLEOTIDE SEQUENCE</scope>
</reference>
<sequence length="154" mass="17785">MSRDVGSSTSVWELKYRLPTAKKCERDISFAVNGPHKSRHHRQTDARHQLQHAHTLKDDSIRLIINLPVPSRFCFLCLSSFKKQASRMVTWLAIKETSYALHRLRVLFLSIYPLHSLFEKKRRARIVNGVVPSPTGVWALQTYSLLCCSPSKFH</sequence>
<gene>
    <name evidence="1" type="ORF">HNY73_013792</name>
</gene>
<dbReference type="Proteomes" id="UP000807504">
    <property type="component" value="Unassembled WGS sequence"/>
</dbReference>
<organism evidence="1 2">
    <name type="scientific">Argiope bruennichi</name>
    <name type="common">Wasp spider</name>
    <name type="synonym">Aranea bruennichi</name>
    <dbReference type="NCBI Taxonomy" id="94029"/>
    <lineage>
        <taxon>Eukaryota</taxon>
        <taxon>Metazoa</taxon>
        <taxon>Ecdysozoa</taxon>
        <taxon>Arthropoda</taxon>
        <taxon>Chelicerata</taxon>
        <taxon>Arachnida</taxon>
        <taxon>Araneae</taxon>
        <taxon>Araneomorphae</taxon>
        <taxon>Entelegynae</taxon>
        <taxon>Araneoidea</taxon>
        <taxon>Araneidae</taxon>
        <taxon>Argiope</taxon>
    </lineage>
</organism>
<comment type="caution">
    <text evidence="1">The sequence shown here is derived from an EMBL/GenBank/DDBJ whole genome shotgun (WGS) entry which is preliminary data.</text>
</comment>
<evidence type="ECO:0000313" key="1">
    <source>
        <dbReference type="EMBL" id="KAF8776849.1"/>
    </source>
</evidence>
<dbReference type="AlphaFoldDB" id="A0A8T0ES58"/>